<sequence length="257" mass="27134">MTTQILRTIDRWRFETPLAVGLGAAAGFVALSAPAQLFAQVPVAGDMGTAGRAIVAVLLAAVAGGAGYIAMRKPVKPEPEPVDPFADMPEEERPSGMPAERFARFRRADAHPDAPPREPIHASRDLGEPFMDVAAAAPGAKPEADADEQWWPDSTIPDGDYVELPEDVVVQPEPVTAEASVAEPEVVAVEPAPVAVVAETVAAEAPVASRPGHTSISAMMERLSAGLERRATVPPRDPGPALRNALAELNRLAERRD</sequence>
<feature type="region of interest" description="Disordered" evidence="1">
    <location>
        <begin position="75"/>
        <end position="95"/>
    </location>
</feature>
<keyword evidence="4" id="KW-1185">Reference proteome</keyword>
<name>A0ABT6N4G2_9SPHN</name>
<dbReference type="Proteomes" id="UP001160625">
    <property type="component" value="Unassembled WGS sequence"/>
</dbReference>
<dbReference type="RefSeq" id="WP_281044930.1">
    <property type="nucleotide sequence ID" value="NZ_JARYGZ010000001.1"/>
</dbReference>
<evidence type="ECO:0000313" key="4">
    <source>
        <dbReference type="Proteomes" id="UP001160625"/>
    </source>
</evidence>
<keyword evidence="2" id="KW-0472">Membrane</keyword>
<gene>
    <name evidence="3" type="ORF">QGN17_13150</name>
</gene>
<reference evidence="3" key="1">
    <citation type="submission" date="2023-04" db="EMBL/GenBank/DDBJ databases">
        <title>Sphingomonas sp. MAHUQ-71 isolated from rice field.</title>
        <authorList>
            <person name="Huq M.A."/>
        </authorList>
    </citation>
    <scope>NUCLEOTIDE SEQUENCE</scope>
    <source>
        <strain evidence="3">MAHUQ-71</strain>
    </source>
</reference>
<proteinExistence type="predicted"/>
<keyword evidence="2" id="KW-0812">Transmembrane</keyword>
<evidence type="ECO:0000256" key="1">
    <source>
        <dbReference type="SAM" id="MobiDB-lite"/>
    </source>
</evidence>
<protein>
    <submittedName>
        <fullName evidence="3">Uncharacterized protein</fullName>
    </submittedName>
</protein>
<accession>A0ABT6N4G2</accession>
<evidence type="ECO:0000256" key="2">
    <source>
        <dbReference type="SAM" id="Phobius"/>
    </source>
</evidence>
<keyword evidence="2" id="KW-1133">Transmembrane helix</keyword>
<organism evidence="3 4">
    <name type="scientific">Sphingomonas oryzagri</name>
    <dbReference type="NCBI Taxonomy" id="3042314"/>
    <lineage>
        <taxon>Bacteria</taxon>
        <taxon>Pseudomonadati</taxon>
        <taxon>Pseudomonadota</taxon>
        <taxon>Alphaproteobacteria</taxon>
        <taxon>Sphingomonadales</taxon>
        <taxon>Sphingomonadaceae</taxon>
        <taxon>Sphingomonas</taxon>
    </lineage>
</organism>
<feature type="transmembrane region" description="Helical" evidence="2">
    <location>
        <begin position="49"/>
        <end position="70"/>
    </location>
</feature>
<dbReference type="EMBL" id="JARYGZ010000001">
    <property type="protein sequence ID" value="MDH7639678.1"/>
    <property type="molecule type" value="Genomic_DNA"/>
</dbReference>
<comment type="caution">
    <text evidence="3">The sequence shown here is derived from an EMBL/GenBank/DDBJ whole genome shotgun (WGS) entry which is preliminary data.</text>
</comment>
<evidence type="ECO:0000313" key="3">
    <source>
        <dbReference type="EMBL" id="MDH7639678.1"/>
    </source>
</evidence>